<evidence type="ECO:0000313" key="1">
    <source>
        <dbReference type="EMBL" id="KKK70094.1"/>
    </source>
</evidence>
<sequence>MAAAGTLATDAQILLAIGQNASAAQILAGNTTIWIMLAESDMEKAFGDNVGLVANIGSITAANKQWLAVVASHRAAFYAIQQDQNIWSLSTTQSKLNVIDDIWQEFLRNLKDNKADIIADLGL</sequence>
<accession>A0A0F8ZUM3</accession>
<protein>
    <submittedName>
        <fullName evidence="1">Uncharacterized protein</fullName>
    </submittedName>
</protein>
<proteinExistence type="predicted"/>
<gene>
    <name evidence="1" type="ORF">LCGC14_2927440</name>
</gene>
<reference evidence="1" key="1">
    <citation type="journal article" date="2015" name="Nature">
        <title>Complex archaea that bridge the gap between prokaryotes and eukaryotes.</title>
        <authorList>
            <person name="Spang A."/>
            <person name="Saw J.H."/>
            <person name="Jorgensen S.L."/>
            <person name="Zaremba-Niedzwiedzka K."/>
            <person name="Martijn J."/>
            <person name="Lind A.E."/>
            <person name="van Eijk R."/>
            <person name="Schleper C."/>
            <person name="Guy L."/>
            <person name="Ettema T.J."/>
        </authorList>
    </citation>
    <scope>NUCLEOTIDE SEQUENCE</scope>
</reference>
<comment type="caution">
    <text evidence="1">The sequence shown here is derived from an EMBL/GenBank/DDBJ whole genome shotgun (WGS) entry which is preliminary data.</text>
</comment>
<organism evidence="1">
    <name type="scientific">marine sediment metagenome</name>
    <dbReference type="NCBI Taxonomy" id="412755"/>
    <lineage>
        <taxon>unclassified sequences</taxon>
        <taxon>metagenomes</taxon>
        <taxon>ecological metagenomes</taxon>
    </lineage>
</organism>
<name>A0A0F8ZUM3_9ZZZZ</name>
<dbReference type="AlphaFoldDB" id="A0A0F8ZUM3"/>
<dbReference type="EMBL" id="LAZR01058345">
    <property type="protein sequence ID" value="KKK70094.1"/>
    <property type="molecule type" value="Genomic_DNA"/>
</dbReference>